<dbReference type="RefSeq" id="WP_145346451.1">
    <property type="nucleotide sequence ID" value="NZ_CP036261.1"/>
</dbReference>
<evidence type="ECO:0000259" key="1">
    <source>
        <dbReference type="Pfam" id="PF00535"/>
    </source>
</evidence>
<keyword evidence="2" id="KW-0808">Transferase</keyword>
<proteinExistence type="predicted"/>
<dbReference type="CDD" id="cd00761">
    <property type="entry name" value="Glyco_tranf_GTA_type"/>
    <property type="match status" value="1"/>
</dbReference>
<dbReference type="InterPro" id="IPR050834">
    <property type="entry name" value="Glycosyltransf_2"/>
</dbReference>
<dbReference type="KEGG" id="ruv:EC9_31040"/>
<dbReference type="EMBL" id="CP036261">
    <property type="protein sequence ID" value="QDS88909.1"/>
    <property type="molecule type" value="Genomic_DNA"/>
</dbReference>
<dbReference type="SUPFAM" id="SSF53448">
    <property type="entry name" value="Nucleotide-diphospho-sugar transferases"/>
    <property type="match status" value="1"/>
</dbReference>
<sequence>MKRSPKFAVSIVTPVYNAAGMVRCAVESAVALPEVGEVILVEDGSPDGAIDVCRQLEKEFEKVRMLQHPGGENRGAGASRNLGIQHSQFPFIAFLDADDWYLENRFEADKQILSQDSTIDGVYNALGNHYESESLRQMWLDQGRPELLTLTGGVPTPEELPLVLLHAHPTIKGDFSTDTITVRREFFDRVGLFHTELRLQQDTHMWKRMSAFGRLAAGNLATPVVVRRVHANNRMTQVDEHHKYMELWWRDLGQCFRNGRVRSDIMQAYRRGYAKFRAGRGERWKAAKAIGIWLLHEPSQFRERYGFFDQTVREAFRSTPVIDRVLSVKNRFISAE</sequence>
<keyword evidence="3" id="KW-1185">Reference proteome</keyword>
<organism evidence="2 3">
    <name type="scientific">Rosistilla ulvae</name>
    <dbReference type="NCBI Taxonomy" id="1930277"/>
    <lineage>
        <taxon>Bacteria</taxon>
        <taxon>Pseudomonadati</taxon>
        <taxon>Planctomycetota</taxon>
        <taxon>Planctomycetia</taxon>
        <taxon>Pirellulales</taxon>
        <taxon>Pirellulaceae</taxon>
        <taxon>Rosistilla</taxon>
    </lineage>
</organism>
<evidence type="ECO:0000313" key="2">
    <source>
        <dbReference type="EMBL" id="QDS88909.1"/>
    </source>
</evidence>
<dbReference type="PANTHER" id="PTHR43685:SF11">
    <property type="entry name" value="GLYCOSYLTRANSFERASE TAGX-RELATED"/>
    <property type="match status" value="1"/>
</dbReference>
<dbReference type="PANTHER" id="PTHR43685">
    <property type="entry name" value="GLYCOSYLTRANSFERASE"/>
    <property type="match status" value="1"/>
</dbReference>
<dbReference type="Gene3D" id="3.90.550.10">
    <property type="entry name" value="Spore Coat Polysaccharide Biosynthesis Protein SpsA, Chain A"/>
    <property type="match status" value="1"/>
</dbReference>
<dbReference type="InterPro" id="IPR001173">
    <property type="entry name" value="Glyco_trans_2-like"/>
</dbReference>
<feature type="domain" description="Glycosyltransferase 2-like" evidence="1">
    <location>
        <begin position="10"/>
        <end position="108"/>
    </location>
</feature>
<dbReference type="EC" id="2.4.-.-" evidence="2"/>
<dbReference type="GO" id="GO:0016757">
    <property type="term" value="F:glycosyltransferase activity"/>
    <property type="evidence" value="ECO:0007669"/>
    <property type="project" value="UniProtKB-KW"/>
</dbReference>
<reference evidence="2 3" key="1">
    <citation type="submission" date="2019-02" db="EMBL/GenBank/DDBJ databases">
        <title>Deep-cultivation of Planctomycetes and their phenomic and genomic characterization uncovers novel biology.</title>
        <authorList>
            <person name="Wiegand S."/>
            <person name="Jogler M."/>
            <person name="Boedeker C."/>
            <person name="Pinto D."/>
            <person name="Vollmers J."/>
            <person name="Rivas-Marin E."/>
            <person name="Kohn T."/>
            <person name="Peeters S.H."/>
            <person name="Heuer A."/>
            <person name="Rast P."/>
            <person name="Oberbeckmann S."/>
            <person name="Bunk B."/>
            <person name="Jeske O."/>
            <person name="Meyerdierks A."/>
            <person name="Storesund J.E."/>
            <person name="Kallscheuer N."/>
            <person name="Luecker S."/>
            <person name="Lage O.M."/>
            <person name="Pohl T."/>
            <person name="Merkel B.J."/>
            <person name="Hornburger P."/>
            <person name="Mueller R.-W."/>
            <person name="Bruemmer F."/>
            <person name="Labrenz M."/>
            <person name="Spormann A.M."/>
            <person name="Op den Camp H."/>
            <person name="Overmann J."/>
            <person name="Amann R."/>
            <person name="Jetten M.S.M."/>
            <person name="Mascher T."/>
            <person name="Medema M.H."/>
            <person name="Devos D.P."/>
            <person name="Kaster A.-K."/>
            <person name="Ovreas L."/>
            <person name="Rohde M."/>
            <person name="Galperin M.Y."/>
            <person name="Jogler C."/>
        </authorList>
    </citation>
    <scope>NUCLEOTIDE SEQUENCE [LARGE SCALE GENOMIC DNA]</scope>
    <source>
        <strain evidence="2 3">EC9</strain>
    </source>
</reference>
<dbReference type="InterPro" id="IPR029044">
    <property type="entry name" value="Nucleotide-diphossugar_trans"/>
</dbReference>
<evidence type="ECO:0000313" key="3">
    <source>
        <dbReference type="Proteomes" id="UP000319557"/>
    </source>
</evidence>
<dbReference type="OrthoDB" id="9772170at2"/>
<accession>A0A517M242</accession>
<dbReference type="Pfam" id="PF00535">
    <property type="entry name" value="Glycos_transf_2"/>
    <property type="match status" value="1"/>
</dbReference>
<dbReference type="Proteomes" id="UP000319557">
    <property type="component" value="Chromosome"/>
</dbReference>
<name>A0A517M242_9BACT</name>
<dbReference type="AlphaFoldDB" id="A0A517M242"/>
<keyword evidence="2" id="KW-0328">Glycosyltransferase</keyword>
<gene>
    <name evidence="2" type="primary">epsH_3</name>
    <name evidence="2" type="ORF">EC9_31040</name>
</gene>
<protein>
    <submittedName>
        <fullName evidence="2">Glycosyltransferase EpsH</fullName>
        <ecNumber evidence="2">2.4.-.-</ecNumber>
    </submittedName>
</protein>